<feature type="transmembrane region" description="Helical" evidence="8">
    <location>
        <begin position="34"/>
        <end position="55"/>
    </location>
</feature>
<feature type="transmembrane region" description="Helical" evidence="8">
    <location>
        <begin position="197"/>
        <end position="216"/>
    </location>
</feature>
<feature type="transmembrane region" description="Helical" evidence="8">
    <location>
        <begin position="228"/>
        <end position="246"/>
    </location>
</feature>
<dbReference type="GO" id="GO:0055085">
    <property type="term" value="P:transmembrane transport"/>
    <property type="evidence" value="ECO:0007669"/>
    <property type="project" value="InterPro"/>
</dbReference>
<sequence>MTNIILKLIALLLPVALGYFLKKIHFFGDTDYRILAKIALNITLPAAVISSFSGFHMDLSLLGVAVAAFAANWVVLLFIYFTSWRRKNDPKGRALQMFCGSGFNMGNFMIPFVQQFLGSNGVAVTAIFDSGNTFMCTGGIYIFTTSVLKTDGKKVTLLSVLKKLMQPVLITYLIMIIMAIAAIPVPEFITTIVQPTGSANGFVSMMMIGLMFEIRFSKEYMKDAFGILGKKYFCAAVIALGFYYLLPFDLLTRQVMVMSAFAPIPSLAGIFTGQIDGDTGLAGFTTSCSFLISCTILTILAAVMGLA</sequence>
<dbReference type="AlphaFoldDB" id="A0AAE3EB08"/>
<comment type="subcellular location">
    <subcellularLocation>
        <location evidence="1">Cell membrane</location>
        <topology evidence="1">Multi-pass membrane protein</topology>
    </subcellularLocation>
</comment>
<dbReference type="PANTHER" id="PTHR36838:SF3">
    <property type="entry name" value="TRANSPORTER AUXIN EFFLUX CARRIER EC FAMILY"/>
    <property type="match status" value="1"/>
</dbReference>
<feature type="transmembrane region" description="Helical" evidence="8">
    <location>
        <begin position="164"/>
        <end position="185"/>
    </location>
</feature>
<protein>
    <recommendedName>
        <fullName evidence="11">Transporter</fullName>
    </recommendedName>
</protein>
<feature type="transmembrane region" description="Helical" evidence="8">
    <location>
        <begin position="281"/>
        <end position="306"/>
    </location>
</feature>
<dbReference type="EMBL" id="JAJEQR010000032">
    <property type="protein sequence ID" value="MCC2231539.1"/>
    <property type="molecule type" value="Genomic_DNA"/>
</dbReference>
<dbReference type="Pfam" id="PF03547">
    <property type="entry name" value="Mem_trans"/>
    <property type="match status" value="1"/>
</dbReference>
<keyword evidence="10" id="KW-1185">Reference proteome</keyword>
<reference evidence="9" key="1">
    <citation type="submission" date="2021-10" db="EMBL/GenBank/DDBJ databases">
        <title>Anaerobic single-cell dispensing facilitates the cultivation of human gut bacteria.</title>
        <authorList>
            <person name="Afrizal A."/>
        </authorList>
    </citation>
    <scope>NUCLEOTIDE SEQUENCE</scope>
    <source>
        <strain evidence="9">CLA-AA-H215</strain>
    </source>
</reference>
<keyword evidence="5 8" id="KW-0812">Transmembrane</keyword>
<evidence type="ECO:0000256" key="1">
    <source>
        <dbReference type="ARBA" id="ARBA00004651"/>
    </source>
</evidence>
<evidence type="ECO:0008006" key="11">
    <source>
        <dbReference type="Google" id="ProtNLM"/>
    </source>
</evidence>
<evidence type="ECO:0000256" key="2">
    <source>
        <dbReference type="ARBA" id="ARBA00010145"/>
    </source>
</evidence>
<feature type="transmembrane region" description="Helical" evidence="8">
    <location>
        <begin position="123"/>
        <end position="143"/>
    </location>
</feature>
<evidence type="ECO:0000256" key="3">
    <source>
        <dbReference type="ARBA" id="ARBA00022448"/>
    </source>
</evidence>
<proteinExistence type="inferred from homology"/>
<keyword evidence="6 8" id="KW-1133">Transmembrane helix</keyword>
<feature type="transmembrane region" description="Helical" evidence="8">
    <location>
        <begin position="94"/>
        <end position="117"/>
    </location>
</feature>
<organism evidence="9 10">
    <name type="scientific">Hominifimenecus microfluidus</name>
    <dbReference type="NCBI Taxonomy" id="2885348"/>
    <lineage>
        <taxon>Bacteria</taxon>
        <taxon>Bacillati</taxon>
        <taxon>Bacillota</taxon>
        <taxon>Clostridia</taxon>
        <taxon>Lachnospirales</taxon>
        <taxon>Lachnospiraceae</taxon>
        <taxon>Hominifimenecus</taxon>
    </lineage>
</organism>
<dbReference type="Gene3D" id="1.20.1530.20">
    <property type="match status" value="1"/>
</dbReference>
<keyword evidence="7 8" id="KW-0472">Membrane</keyword>
<feature type="transmembrane region" description="Helical" evidence="8">
    <location>
        <begin position="61"/>
        <end position="82"/>
    </location>
</feature>
<dbReference type="InterPro" id="IPR004776">
    <property type="entry name" value="Mem_transp_PIN-like"/>
</dbReference>
<feature type="transmembrane region" description="Helical" evidence="8">
    <location>
        <begin position="6"/>
        <end position="22"/>
    </location>
</feature>
<evidence type="ECO:0000256" key="6">
    <source>
        <dbReference type="ARBA" id="ARBA00022989"/>
    </source>
</evidence>
<evidence type="ECO:0000313" key="10">
    <source>
        <dbReference type="Proteomes" id="UP001198182"/>
    </source>
</evidence>
<keyword evidence="4" id="KW-1003">Cell membrane</keyword>
<dbReference type="Proteomes" id="UP001198182">
    <property type="component" value="Unassembled WGS sequence"/>
</dbReference>
<evidence type="ECO:0000256" key="5">
    <source>
        <dbReference type="ARBA" id="ARBA00022692"/>
    </source>
</evidence>
<name>A0AAE3EB08_9FIRM</name>
<dbReference type="RefSeq" id="WP_308454060.1">
    <property type="nucleotide sequence ID" value="NZ_JAJEQR010000032.1"/>
</dbReference>
<gene>
    <name evidence="9" type="ORF">LKD81_11095</name>
</gene>
<evidence type="ECO:0000313" key="9">
    <source>
        <dbReference type="EMBL" id="MCC2231539.1"/>
    </source>
</evidence>
<dbReference type="PANTHER" id="PTHR36838">
    <property type="entry name" value="AUXIN EFFLUX CARRIER FAMILY PROTEIN"/>
    <property type="match status" value="1"/>
</dbReference>
<dbReference type="GO" id="GO:0005886">
    <property type="term" value="C:plasma membrane"/>
    <property type="evidence" value="ECO:0007669"/>
    <property type="project" value="UniProtKB-SubCell"/>
</dbReference>
<comment type="similarity">
    <text evidence="2">Belongs to the auxin efflux carrier (TC 2.A.69) family.</text>
</comment>
<evidence type="ECO:0000256" key="8">
    <source>
        <dbReference type="SAM" id="Phobius"/>
    </source>
</evidence>
<accession>A0AAE3EB08</accession>
<comment type="caution">
    <text evidence="9">The sequence shown here is derived from an EMBL/GenBank/DDBJ whole genome shotgun (WGS) entry which is preliminary data.</text>
</comment>
<evidence type="ECO:0000256" key="7">
    <source>
        <dbReference type="ARBA" id="ARBA00023136"/>
    </source>
</evidence>
<dbReference type="InterPro" id="IPR038770">
    <property type="entry name" value="Na+/solute_symporter_sf"/>
</dbReference>
<evidence type="ECO:0000256" key="4">
    <source>
        <dbReference type="ARBA" id="ARBA00022475"/>
    </source>
</evidence>
<keyword evidence="3" id="KW-0813">Transport</keyword>